<comment type="caution">
    <text evidence="2">The sequence shown here is derived from an EMBL/GenBank/DDBJ whole genome shotgun (WGS) entry which is preliminary data.</text>
</comment>
<keyword evidence="3" id="KW-1185">Reference proteome</keyword>
<dbReference type="OrthoDB" id="3540210at2759"/>
<feature type="transmembrane region" description="Helical" evidence="1">
    <location>
        <begin position="552"/>
        <end position="574"/>
    </location>
</feature>
<sequence length="775" mass="84418">MSDSPAINPSHPYHVHTGIWTNWSFGSVYGATLTLRREDANLLVAFMAVFVSIIGNRLWRICCFAFHQAYASNNACDGLHHQRQAVLRNSSTAASGLVTLIELPWAWRNTAREPFGRILPLLIFAALFTTAFILASGFSSKIVTGTEVLLSGNDCTWFDPNLNGTLDSLGALIAFQFERTQVAASYAHQCYSSDSSNILGCNVFIKKMLPATLVKNASCPFEDKICRNANTNIFLDTGFLDSHTDFGLNAPPSQRFQYRRVLHCAPLITEGYKTIWNASSDRSYTTYNYGSSSSSYFNYTYPNEAVWNSSLQHAGTYPVDYAIGTQEVSYTNGSVHYLDSELVPALRRPDADVSIIYLSAGGILFTQKTTDDWYRATTETTGPFEEPYNVPFYAQDEPASPLACAKQEQLCNPNLPDGSRCSPLSGNLDMNANLGKLAGGNKSANLISWLHKITLQPDISLTQVVSILGSQALRSKQTVGYGVQSPLPDGQWQLDVQHWFAISLAMIQERFVDAAAGHTDSAIRPFVKEPDNREERMMCSSQKIMSSEHTSFSLFALLFILVVGVLVVIASFVLEPVALWVRKRYGLDYGAHLEWYSNETLQLQRLAHEGVGVGTWSHAVNDIPLTGSGELLATLDLTDKEHPTLQRPVRPFLQIKRNTSTEGREANGTDFVDESVFEYNNSRSSEHLIENPFAQNRLGNSEIGDEGDVVRGGGVGFVGGGEVVGSLGEDVLGPTAWKLGGGGGAAGVGVVALGRDGGEGEVGVFAEAELAAGSG</sequence>
<evidence type="ECO:0000256" key="1">
    <source>
        <dbReference type="SAM" id="Phobius"/>
    </source>
</evidence>
<name>A0A1J9QLS3_9PEZI</name>
<evidence type="ECO:0000313" key="3">
    <source>
        <dbReference type="Proteomes" id="UP000183809"/>
    </source>
</evidence>
<feature type="transmembrane region" description="Helical" evidence="1">
    <location>
        <begin position="118"/>
        <end position="138"/>
    </location>
</feature>
<keyword evidence="1" id="KW-0812">Transmembrane</keyword>
<feature type="transmembrane region" description="Helical" evidence="1">
    <location>
        <begin position="40"/>
        <end position="59"/>
    </location>
</feature>
<gene>
    <name evidence="2" type="ORF">BKCO1_8100031</name>
</gene>
<reference evidence="2 3" key="1">
    <citation type="submission" date="2016-10" db="EMBL/GenBank/DDBJ databases">
        <title>Proteomics and genomics reveal pathogen-plant mechanisms compatible with a hemibiotrophic lifestyle of Diplodia corticola.</title>
        <authorList>
            <person name="Fernandes I."/>
            <person name="De Jonge R."/>
            <person name="Van De Peer Y."/>
            <person name="Devreese B."/>
            <person name="Alves A."/>
            <person name="Esteves A.C."/>
        </authorList>
    </citation>
    <scope>NUCLEOTIDE SEQUENCE [LARGE SCALE GENOMIC DNA]</scope>
    <source>
        <strain evidence="2 3">CBS 112549</strain>
    </source>
</reference>
<dbReference type="AlphaFoldDB" id="A0A1J9QLS3"/>
<dbReference type="GeneID" id="31019731"/>
<accession>A0A1J9QLS3</accession>
<keyword evidence="1" id="KW-1133">Transmembrane helix</keyword>
<dbReference type="Proteomes" id="UP000183809">
    <property type="component" value="Unassembled WGS sequence"/>
</dbReference>
<evidence type="ECO:0000313" key="2">
    <source>
        <dbReference type="EMBL" id="OJD29408.1"/>
    </source>
</evidence>
<dbReference type="EMBL" id="MNUE01000081">
    <property type="protein sequence ID" value="OJD29408.1"/>
    <property type="molecule type" value="Genomic_DNA"/>
</dbReference>
<dbReference type="RefSeq" id="XP_020125668.1">
    <property type="nucleotide sequence ID" value="XM_020279468.1"/>
</dbReference>
<organism evidence="2 3">
    <name type="scientific">Diplodia corticola</name>
    <dbReference type="NCBI Taxonomy" id="236234"/>
    <lineage>
        <taxon>Eukaryota</taxon>
        <taxon>Fungi</taxon>
        <taxon>Dikarya</taxon>
        <taxon>Ascomycota</taxon>
        <taxon>Pezizomycotina</taxon>
        <taxon>Dothideomycetes</taxon>
        <taxon>Dothideomycetes incertae sedis</taxon>
        <taxon>Botryosphaeriales</taxon>
        <taxon>Botryosphaeriaceae</taxon>
        <taxon>Diplodia</taxon>
    </lineage>
</organism>
<proteinExistence type="predicted"/>
<protein>
    <submittedName>
        <fullName evidence="2">Cytochrome p450 protein</fullName>
    </submittedName>
</protein>
<keyword evidence="1" id="KW-0472">Membrane</keyword>